<dbReference type="NCBIfam" id="TIGR03578">
    <property type="entry name" value="EF_0831"/>
    <property type="match status" value="1"/>
</dbReference>
<name>A0A2K4MTU0_9NEIS</name>
<accession>A0A2K4MTU0</accession>
<dbReference type="Pfam" id="PF14189">
    <property type="entry name" value="DUF4312"/>
    <property type="match status" value="1"/>
</dbReference>
<keyword evidence="2" id="KW-1185">Reference proteome</keyword>
<protein>
    <submittedName>
        <fullName evidence="1">Cytoplasmic protein</fullName>
    </submittedName>
</protein>
<dbReference type="RefSeq" id="WP_103317124.1">
    <property type="nucleotide sequence ID" value="NZ_PPTF01000008.1"/>
</dbReference>
<dbReference type="AlphaFoldDB" id="A0A2K4MTU0"/>
<gene>
    <name evidence="1" type="ORF">C2134_01980</name>
</gene>
<proteinExistence type="predicted"/>
<dbReference type="EMBL" id="PPTF01000008">
    <property type="protein sequence ID" value="POB00390.1"/>
    <property type="molecule type" value="Genomic_DNA"/>
</dbReference>
<evidence type="ECO:0000313" key="2">
    <source>
        <dbReference type="Proteomes" id="UP000236416"/>
    </source>
</evidence>
<dbReference type="InterPro" id="IPR020037">
    <property type="entry name" value="DUF4312"/>
</dbReference>
<comment type="caution">
    <text evidence="1">The sequence shown here is derived from an EMBL/GenBank/DDBJ whole genome shotgun (WGS) entry which is preliminary data.</text>
</comment>
<evidence type="ECO:0000313" key="1">
    <source>
        <dbReference type="EMBL" id="POB00390.1"/>
    </source>
</evidence>
<sequence>MKESFLTTVQVSGLGESKAQAFADALSKVQRAVLGQSGKVLLRIEPHDVRVVSAEQATITERFLFLFLRRERTRYSVVLEVTANVAAIDADRVAFDPVPLRTFARTRPCS</sequence>
<dbReference type="Proteomes" id="UP000236416">
    <property type="component" value="Unassembled WGS sequence"/>
</dbReference>
<organism evidence="1 2">
    <name type="scientific">Chromobacterium sinusclupearum</name>
    <dbReference type="NCBI Taxonomy" id="2077146"/>
    <lineage>
        <taxon>Bacteria</taxon>
        <taxon>Pseudomonadati</taxon>
        <taxon>Pseudomonadota</taxon>
        <taxon>Betaproteobacteria</taxon>
        <taxon>Neisseriales</taxon>
        <taxon>Chromobacteriaceae</taxon>
        <taxon>Chromobacterium</taxon>
    </lineage>
</organism>
<reference evidence="1 2" key="1">
    <citation type="submission" date="2018-01" db="EMBL/GenBank/DDBJ databases">
        <title>Genomic Sequence of Chromobacterium MWU13-2610 from wild cranberry bogs within the Cape Cod National Seashore.</title>
        <authorList>
            <person name="O'Hara-Hanley K."/>
            <person name="Soby S."/>
            <person name="Harrison A."/>
        </authorList>
    </citation>
    <scope>NUCLEOTIDE SEQUENCE [LARGE SCALE GENOMIC DNA]</scope>
    <source>
        <strain evidence="1 2">MWU13-2610</strain>
    </source>
</reference>